<dbReference type="SUPFAM" id="SSF88713">
    <property type="entry name" value="Glycoside hydrolase/deacetylase"/>
    <property type="match status" value="1"/>
</dbReference>
<evidence type="ECO:0000259" key="1">
    <source>
        <dbReference type="Pfam" id="PF01522"/>
    </source>
</evidence>
<dbReference type="Pfam" id="PF01683">
    <property type="entry name" value="EB"/>
    <property type="match status" value="1"/>
</dbReference>
<protein>
    <submittedName>
        <fullName evidence="4">Prion-like-(Q/N-rich) domain-bearing protein 25</fullName>
    </submittedName>
</protein>
<name>A0A1I7X0A4_HETBA</name>
<dbReference type="AlphaFoldDB" id="A0A1I7X0A4"/>
<dbReference type="PANTHER" id="PTHR45985">
    <property type="match status" value="1"/>
</dbReference>
<dbReference type="WBParaSite" id="Hba_10882">
    <property type="protein sequence ID" value="Hba_10882"/>
    <property type="gene ID" value="Hba_10882"/>
</dbReference>
<evidence type="ECO:0000259" key="2">
    <source>
        <dbReference type="Pfam" id="PF01683"/>
    </source>
</evidence>
<dbReference type="InterPro" id="IPR052740">
    <property type="entry name" value="CE4"/>
</dbReference>
<dbReference type="GO" id="GO:0016810">
    <property type="term" value="F:hydrolase activity, acting on carbon-nitrogen (but not peptide) bonds"/>
    <property type="evidence" value="ECO:0007669"/>
    <property type="project" value="InterPro"/>
</dbReference>
<dbReference type="GO" id="GO:0005975">
    <property type="term" value="P:carbohydrate metabolic process"/>
    <property type="evidence" value="ECO:0007669"/>
    <property type="project" value="InterPro"/>
</dbReference>
<evidence type="ECO:0000313" key="3">
    <source>
        <dbReference type="Proteomes" id="UP000095283"/>
    </source>
</evidence>
<reference evidence="4" key="1">
    <citation type="submission" date="2016-11" db="UniProtKB">
        <authorList>
            <consortium name="WormBaseParasite"/>
        </authorList>
    </citation>
    <scope>IDENTIFICATION</scope>
</reference>
<dbReference type="Proteomes" id="UP000095283">
    <property type="component" value="Unplaced"/>
</dbReference>
<accession>A0A1I7X0A4</accession>
<feature type="domain" description="EB" evidence="2">
    <location>
        <begin position="96"/>
        <end position="132"/>
    </location>
</feature>
<evidence type="ECO:0000313" key="4">
    <source>
        <dbReference type="WBParaSite" id="Hba_10882"/>
    </source>
</evidence>
<proteinExistence type="predicted"/>
<dbReference type="Pfam" id="PF01522">
    <property type="entry name" value="Polysacc_deac_1"/>
    <property type="match status" value="1"/>
</dbReference>
<dbReference type="InterPro" id="IPR002509">
    <property type="entry name" value="NODB_dom"/>
</dbReference>
<dbReference type="PANTHER" id="PTHR45985:SF3">
    <property type="entry name" value="CHITIN DEACETYLASE-LIKE 4"/>
    <property type="match status" value="1"/>
</dbReference>
<feature type="domain" description="NodB homology" evidence="1">
    <location>
        <begin position="181"/>
        <end position="289"/>
    </location>
</feature>
<keyword evidence="3" id="KW-1185">Reference proteome</keyword>
<dbReference type="Gene3D" id="3.20.20.370">
    <property type="entry name" value="Glycoside hydrolase/deacetylase"/>
    <property type="match status" value="1"/>
</dbReference>
<organism evidence="3 4">
    <name type="scientific">Heterorhabditis bacteriophora</name>
    <name type="common">Entomopathogenic nematode worm</name>
    <dbReference type="NCBI Taxonomy" id="37862"/>
    <lineage>
        <taxon>Eukaryota</taxon>
        <taxon>Metazoa</taxon>
        <taxon>Ecdysozoa</taxon>
        <taxon>Nematoda</taxon>
        <taxon>Chromadorea</taxon>
        <taxon>Rhabditida</taxon>
        <taxon>Rhabditina</taxon>
        <taxon>Rhabditomorpha</taxon>
        <taxon>Strongyloidea</taxon>
        <taxon>Heterorhabditidae</taxon>
        <taxon>Heterorhabditis</taxon>
    </lineage>
</organism>
<dbReference type="InterPro" id="IPR006149">
    <property type="entry name" value="EB_dom"/>
</dbReference>
<sequence>MSLGLGSPCSLQSECSSIPHSTCIDFQCSCISGYQIREDVCAKKVSKKACTTYKDCDSPRICSTRNTCDCPFTMIESDSGVCLYRETAANQRLIPVSLGSYCSDEIKCSGTSKCLNHLCVCPNGTVEHNSQCMPQMTGQLLLSSNDTVSPCPTDGSCKLPNCFCSKTGMAIPGGFRPKEIPQMVILSFDDAITDRTINIYKSLFNGKHRNPNGCPIKGTFFISHQWNNYDQTQWVHSKGNEIAVNSITHETLSRSTKERWRHEMVGLRDSLKAFSYIEDASIKGIRAPQLLLGGDAQFEMMKENGFLYDNSMSVKEGPVWPQTLDHQLAWDCGEQNCPRKAHKGLWEIPLQLLQANDGIWHTMAKTTIKPYDTRDSVRQMLRRNFYRNYKSNRAPFILTADTDFLTYLPDNGVVHAIEDWLEEILNKTDVYVVTTVQAIQWMSDPSSLSNIEKFRPWQCNVRLNDFIHPCEVSRSEKNNINVVMIIWYGFAYLECSATVTECGRKPM</sequence>
<dbReference type="InterPro" id="IPR011330">
    <property type="entry name" value="Glyco_hydro/deAcase_b/a-brl"/>
</dbReference>